<keyword evidence="3" id="KW-1185">Reference proteome</keyword>
<gene>
    <name evidence="2" type="ORF">BJ508DRAFT_315895</name>
    <name evidence="1" type="ORF">BJ508DRAFT_316244</name>
</gene>
<protein>
    <submittedName>
        <fullName evidence="1">Uncharacterized protein</fullName>
    </submittedName>
</protein>
<dbReference type="Proteomes" id="UP000275078">
    <property type="component" value="Unassembled WGS sequence"/>
</dbReference>
<reference evidence="1 3" key="1">
    <citation type="journal article" date="2018" name="Nat. Ecol. Evol.">
        <title>Pezizomycetes genomes reveal the molecular basis of ectomycorrhizal truffle lifestyle.</title>
        <authorList>
            <person name="Murat C."/>
            <person name="Payen T."/>
            <person name="Noel B."/>
            <person name="Kuo A."/>
            <person name="Morin E."/>
            <person name="Chen J."/>
            <person name="Kohler A."/>
            <person name="Krizsan K."/>
            <person name="Balestrini R."/>
            <person name="Da Silva C."/>
            <person name="Montanini B."/>
            <person name="Hainaut M."/>
            <person name="Levati E."/>
            <person name="Barry K.W."/>
            <person name="Belfiori B."/>
            <person name="Cichocki N."/>
            <person name="Clum A."/>
            <person name="Dockter R.B."/>
            <person name="Fauchery L."/>
            <person name="Guy J."/>
            <person name="Iotti M."/>
            <person name="Le Tacon F."/>
            <person name="Lindquist E.A."/>
            <person name="Lipzen A."/>
            <person name="Malagnac F."/>
            <person name="Mello A."/>
            <person name="Molinier V."/>
            <person name="Miyauchi S."/>
            <person name="Poulain J."/>
            <person name="Riccioni C."/>
            <person name="Rubini A."/>
            <person name="Sitrit Y."/>
            <person name="Splivallo R."/>
            <person name="Traeger S."/>
            <person name="Wang M."/>
            <person name="Zifcakova L."/>
            <person name="Wipf D."/>
            <person name="Zambonelli A."/>
            <person name="Paolocci F."/>
            <person name="Nowrousian M."/>
            <person name="Ottonello S."/>
            <person name="Baldrian P."/>
            <person name="Spatafora J.W."/>
            <person name="Henrissat B."/>
            <person name="Nagy L.G."/>
            <person name="Aury J.M."/>
            <person name="Wincker P."/>
            <person name="Grigoriev I.V."/>
            <person name="Bonfante P."/>
            <person name="Martin F.M."/>
        </authorList>
    </citation>
    <scope>NUCLEOTIDE SEQUENCE [LARGE SCALE GENOMIC DNA]</scope>
    <source>
        <strain evidence="1 3">RN42</strain>
    </source>
</reference>
<name>A0A3N4H770_ASCIM</name>
<evidence type="ECO:0000313" key="1">
    <source>
        <dbReference type="EMBL" id="RPA70762.1"/>
    </source>
</evidence>
<dbReference type="EMBL" id="ML120084">
    <property type="protein sequence ID" value="RPA70762.1"/>
    <property type="molecule type" value="Genomic_DNA"/>
</dbReference>
<sequence length="154" mass="16554">MNELLTPEQGYVICVLAMDMDSLDTTRHTSTALIGIGNCKSRAAAVTCAAATAAEAVHPVGVVPLPLFRAGKAHEGQVDRGRISKSYAPRIETIWGIEWSIYNMRHWLWPDGENCDFCGTGAEVVDNAMAGSAASHTRMHMGFARCSGCASINR</sequence>
<dbReference type="AlphaFoldDB" id="A0A3N4H770"/>
<proteinExistence type="predicted"/>
<accession>A0A3N4H770</accession>
<organism evidence="1 3">
    <name type="scientific">Ascobolus immersus RN42</name>
    <dbReference type="NCBI Taxonomy" id="1160509"/>
    <lineage>
        <taxon>Eukaryota</taxon>
        <taxon>Fungi</taxon>
        <taxon>Dikarya</taxon>
        <taxon>Ascomycota</taxon>
        <taxon>Pezizomycotina</taxon>
        <taxon>Pezizomycetes</taxon>
        <taxon>Pezizales</taxon>
        <taxon>Ascobolaceae</taxon>
        <taxon>Ascobolus</taxon>
    </lineage>
</organism>
<dbReference type="EMBL" id="ML119969">
    <property type="protein sequence ID" value="RPA71131.1"/>
    <property type="molecule type" value="Genomic_DNA"/>
</dbReference>
<evidence type="ECO:0000313" key="2">
    <source>
        <dbReference type="EMBL" id="RPA71131.1"/>
    </source>
</evidence>
<evidence type="ECO:0000313" key="3">
    <source>
        <dbReference type="Proteomes" id="UP000275078"/>
    </source>
</evidence>